<keyword evidence="10" id="KW-1185">Reference proteome</keyword>
<dbReference type="GO" id="GO:0005886">
    <property type="term" value="C:plasma membrane"/>
    <property type="evidence" value="ECO:0007669"/>
    <property type="project" value="UniProtKB-SubCell"/>
</dbReference>
<dbReference type="InterPro" id="IPR011577">
    <property type="entry name" value="Cyt_b561_bac/Ni-Hgenase"/>
</dbReference>
<feature type="region of interest" description="Disordered" evidence="6">
    <location>
        <begin position="1"/>
        <end position="137"/>
    </location>
</feature>
<comment type="subcellular location">
    <subcellularLocation>
        <location evidence="1">Cell membrane</location>
        <topology evidence="1">Multi-pass membrane protein</topology>
    </subcellularLocation>
</comment>
<dbReference type="PANTHER" id="PTHR30485">
    <property type="entry name" value="NI/FE-HYDROGENASE 1 B-TYPE CYTOCHROME SUBUNIT"/>
    <property type="match status" value="1"/>
</dbReference>
<feature type="transmembrane region" description="Helical" evidence="7">
    <location>
        <begin position="202"/>
        <end position="221"/>
    </location>
</feature>
<dbReference type="AlphaFoldDB" id="A0A6L5QXX5"/>
<gene>
    <name evidence="9" type="ORF">GJR97_02710</name>
</gene>
<feature type="transmembrane region" description="Helical" evidence="7">
    <location>
        <begin position="320"/>
        <end position="339"/>
    </location>
</feature>
<feature type="compositionally biased region" description="Pro residues" evidence="6">
    <location>
        <begin position="121"/>
        <end position="131"/>
    </location>
</feature>
<keyword evidence="2" id="KW-1003">Cell membrane</keyword>
<dbReference type="GO" id="GO:0022904">
    <property type="term" value="P:respiratory electron transport chain"/>
    <property type="evidence" value="ECO:0007669"/>
    <property type="project" value="InterPro"/>
</dbReference>
<accession>A0A6L5QXX5</accession>
<evidence type="ECO:0000256" key="7">
    <source>
        <dbReference type="SAM" id="Phobius"/>
    </source>
</evidence>
<keyword evidence="3 7" id="KW-0812">Transmembrane</keyword>
<feature type="compositionally biased region" description="Low complexity" evidence="6">
    <location>
        <begin position="48"/>
        <end position="69"/>
    </location>
</feature>
<feature type="transmembrane region" description="Helical" evidence="7">
    <location>
        <begin position="360"/>
        <end position="385"/>
    </location>
</feature>
<feature type="transmembrane region" description="Helical" evidence="7">
    <location>
        <begin position="150"/>
        <end position="171"/>
    </location>
</feature>
<dbReference type="InterPro" id="IPR016174">
    <property type="entry name" value="Di-haem_cyt_TM"/>
</dbReference>
<evidence type="ECO:0000256" key="3">
    <source>
        <dbReference type="ARBA" id="ARBA00022692"/>
    </source>
</evidence>
<dbReference type="GO" id="GO:0009055">
    <property type="term" value="F:electron transfer activity"/>
    <property type="evidence" value="ECO:0007669"/>
    <property type="project" value="InterPro"/>
</dbReference>
<reference evidence="9 10" key="1">
    <citation type="submission" date="2019-11" db="EMBL/GenBank/DDBJ databases">
        <title>Agromyces kandeliae sp. nov., isolated from mangrove soil.</title>
        <authorList>
            <person name="Wang R."/>
        </authorList>
    </citation>
    <scope>NUCLEOTIDE SEQUENCE [LARGE SCALE GENOMIC DNA]</scope>
    <source>
        <strain evidence="9 10">Q22</strain>
    </source>
</reference>
<dbReference type="SUPFAM" id="SSF81342">
    <property type="entry name" value="Transmembrane di-heme cytochromes"/>
    <property type="match status" value="1"/>
</dbReference>
<dbReference type="Proteomes" id="UP000476511">
    <property type="component" value="Unassembled WGS sequence"/>
</dbReference>
<feature type="compositionally biased region" description="Pro residues" evidence="6">
    <location>
        <begin position="70"/>
        <end position="82"/>
    </location>
</feature>
<dbReference type="PANTHER" id="PTHR30485:SF1">
    <property type="entry name" value="CYTOCHROME YDHU-RELATED"/>
    <property type="match status" value="1"/>
</dbReference>
<evidence type="ECO:0000313" key="10">
    <source>
        <dbReference type="Proteomes" id="UP000476511"/>
    </source>
</evidence>
<feature type="transmembrane region" description="Helical" evidence="7">
    <location>
        <begin position="405"/>
        <end position="424"/>
    </location>
</feature>
<evidence type="ECO:0000259" key="8">
    <source>
        <dbReference type="Pfam" id="PF01292"/>
    </source>
</evidence>
<proteinExistence type="predicted"/>
<name>A0A6L5QXX5_9MICO</name>
<feature type="compositionally biased region" description="Low complexity" evidence="6">
    <location>
        <begin position="83"/>
        <end position="120"/>
    </location>
</feature>
<evidence type="ECO:0000256" key="4">
    <source>
        <dbReference type="ARBA" id="ARBA00022989"/>
    </source>
</evidence>
<evidence type="ECO:0000256" key="1">
    <source>
        <dbReference type="ARBA" id="ARBA00004651"/>
    </source>
</evidence>
<dbReference type="InterPro" id="IPR051542">
    <property type="entry name" value="Hydrogenase_cytochrome"/>
</dbReference>
<dbReference type="GO" id="GO:0020037">
    <property type="term" value="F:heme binding"/>
    <property type="evidence" value="ECO:0007669"/>
    <property type="project" value="TreeGrafter"/>
</dbReference>
<keyword evidence="5 7" id="KW-0472">Membrane</keyword>
<organism evidence="9 10">
    <name type="scientific">Agromyces kandeliae</name>
    <dbReference type="NCBI Taxonomy" id="2666141"/>
    <lineage>
        <taxon>Bacteria</taxon>
        <taxon>Bacillati</taxon>
        <taxon>Actinomycetota</taxon>
        <taxon>Actinomycetes</taxon>
        <taxon>Micrococcales</taxon>
        <taxon>Microbacteriaceae</taxon>
        <taxon>Agromyces</taxon>
    </lineage>
</organism>
<feature type="transmembrane region" description="Helical" evidence="7">
    <location>
        <begin position="261"/>
        <end position="281"/>
    </location>
</feature>
<feature type="domain" description="Cytochrome b561 bacterial/Ni-hydrogenase" evidence="8">
    <location>
        <begin position="203"/>
        <end position="394"/>
    </location>
</feature>
<keyword evidence="4 7" id="KW-1133">Transmembrane helix</keyword>
<evidence type="ECO:0000313" key="9">
    <source>
        <dbReference type="EMBL" id="MRX42630.1"/>
    </source>
</evidence>
<dbReference type="Gene3D" id="1.20.950.20">
    <property type="entry name" value="Transmembrane di-heme cytochromes, Chain C"/>
    <property type="match status" value="1"/>
</dbReference>
<comment type="caution">
    <text evidence="9">The sequence shown here is derived from an EMBL/GenBank/DDBJ whole genome shotgun (WGS) entry which is preliminary data.</text>
</comment>
<protein>
    <recommendedName>
        <fullName evidence="8">Cytochrome b561 bacterial/Ni-hydrogenase domain-containing protein</fullName>
    </recommendedName>
</protein>
<sequence>MPEAGAPSAATGAGLRRGLPRIAGGEPWPSPSVASRAEVAPKPLAGTAAPPVESVEATPAAASAGGTAPAEPPAAAAPPAAPAAPAEAVVAPPTAPPTSASAATAPETPGRAAAPAASTAPAPPAATPPASDPAAQPGPTRYGALTLKQWVGASVVGILAIVGAATIVVQLTRWFLGLESMQDFIATYPGETPLPEGAPVGFPAWLGWQHFFNVFLIVLIIRSGLQVRTERRPPASWTPRWSKGGQGRISLTLWFHQSLDVLWLANGLVFVVLLFATGQWMRVVPTSWEVVPNAVSAGLQYLSLDWPLEDGWVNYNSLQVLAYFATIFIAAPLAAVTGVRMSGLWPKKAVRLSRIYPVEWARAVHFPVMLYFVGFIVVHVALVLLTGALRNLNHMYAAQDGDGWLGFWIFVASIVVIAAAWVAARPTLLAPIAGLFGRVGR</sequence>
<dbReference type="EMBL" id="WKJD01000006">
    <property type="protein sequence ID" value="MRX42630.1"/>
    <property type="molecule type" value="Genomic_DNA"/>
</dbReference>
<evidence type="ECO:0000256" key="6">
    <source>
        <dbReference type="SAM" id="MobiDB-lite"/>
    </source>
</evidence>
<evidence type="ECO:0000256" key="5">
    <source>
        <dbReference type="ARBA" id="ARBA00023136"/>
    </source>
</evidence>
<evidence type="ECO:0000256" key="2">
    <source>
        <dbReference type="ARBA" id="ARBA00022475"/>
    </source>
</evidence>
<dbReference type="Pfam" id="PF01292">
    <property type="entry name" value="Ni_hydr_CYTB"/>
    <property type="match status" value="1"/>
</dbReference>